<dbReference type="InterPro" id="IPR036047">
    <property type="entry name" value="F-box-like_dom_sf"/>
</dbReference>
<name>A0A6P8Y693_THRPL</name>
<gene>
    <name evidence="3" type="primary">LOC117639745</name>
</gene>
<dbReference type="Proteomes" id="UP000515158">
    <property type="component" value="Unplaced"/>
</dbReference>
<proteinExistence type="predicted"/>
<reference evidence="3" key="1">
    <citation type="submission" date="2025-08" db="UniProtKB">
        <authorList>
            <consortium name="RefSeq"/>
        </authorList>
    </citation>
    <scope>IDENTIFICATION</scope>
    <source>
        <tissue evidence="3">Total insect</tissue>
    </source>
</reference>
<dbReference type="PROSITE" id="PS50181">
    <property type="entry name" value="FBOX"/>
    <property type="match status" value="1"/>
</dbReference>
<dbReference type="Pfam" id="PF12937">
    <property type="entry name" value="F-box-like"/>
    <property type="match status" value="1"/>
</dbReference>
<dbReference type="AlphaFoldDB" id="A0A6P8Y693"/>
<evidence type="ECO:0000313" key="2">
    <source>
        <dbReference type="Proteomes" id="UP000515158"/>
    </source>
</evidence>
<dbReference type="InterPro" id="IPR001810">
    <property type="entry name" value="F-box_dom"/>
</dbReference>
<evidence type="ECO:0000259" key="1">
    <source>
        <dbReference type="PROSITE" id="PS50181"/>
    </source>
</evidence>
<dbReference type="GeneID" id="117639745"/>
<evidence type="ECO:0000313" key="3">
    <source>
        <dbReference type="RefSeq" id="XP_034231511.1"/>
    </source>
</evidence>
<dbReference type="InterPro" id="IPR032675">
    <property type="entry name" value="LRR_dom_sf"/>
</dbReference>
<dbReference type="Gene3D" id="3.80.10.10">
    <property type="entry name" value="Ribonuclease Inhibitor"/>
    <property type="match status" value="1"/>
</dbReference>
<protein>
    <submittedName>
        <fullName evidence="3">Uncharacterized protein LOC117639745</fullName>
    </submittedName>
</protein>
<dbReference type="SMART" id="SM00256">
    <property type="entry name" value="FBOX"/>
    <property type="match status" value="1"/>
</dbReference>
<dbReference type="KEGG" id="tpal:117639745"/>
<dbReference type="OrthoDB" id="2095648at2759"/>
<accession>A0A6P8Y693</accession>
<feature type="domain" description="F-box" evidence="1">
    <location>
        <begin position="1"/>
        <end position="47"/>
    </location>
</feature>
<organism evidence="3">
    <name type="scientific">Thrips palmi</name>
    <name type="common">Melon thrips</name>
    <dbReference type="NCBI Taxonomy" id="161013"/>
    <lineage>
        <taxon>Eukaryota</taxon>
        <taxon>Metazoa</taxon>
        <taxon>Ecdysozoa</taxon>
        <taxon>Arthropoda</taxon>
        <taxon>Hexapoda</taxon>
        <taxon>Insecta</taxon>
        <taxon>Pterygota</taxon>
        <taxon>Neoptera</taxon>
        <taxon>Paraneoptera</taxon>
        <taxon>Thysanoptera</taxon>
        <taxon>Terebrantia</taxon>
        <taxon>Thripoidea</taxon>
        <taxon>Thripidae</taxon>
        <taxon>Thrips</taxon>
    </lineage>
</organism>
<sequence>MAELLFLSDDTLLAVLAYLPIRELFSLRTVCRRLRDLCVKRDLWRHARVEGKGLVRAALALAPCLGLLDVAVEPLGDIASFVRSTTFPTLQGRNNKGLNTFDDILVRKISLEAVIK</sequence>
<dbReference type="InParanoid" id="A0A6P8Y693"/>
<keyword evidence="2" id="KW-1185">Reference proteome</keyword>
<dbReference type="RefSeq" id="XP_034231511.1">
    <property type="nucleotide sequence ID" value="XM_034375620.1"/>
</dbReference>
<dbReference type="SUPFAM" id="SSF81383">
    <property type="entry name" value="F-box domain"/>
    <property type="match status" value="1"/>
</dbReference>